<dbReference type="Pfam" id="PF08812">
    <property type="entry name" value="YtxC"/>
    <property type="match status" value="1"/>
</dbReference>
<dbReference type="InterPro" id="IPR014199">
    <property type="entry name" value="Spore_YtxC"/>
</dbReference>
<organism evidence="1 2">
    <name type="scientific">Paenibacillus foliorum</name>
    <dbReference type="NCBI Taxonomy" id="2654974"/>
    <lineage>
        <taxon>Bacteria</taxon>
        <taxon>Bacillati</taxon>
        <taxon>Bacillota</taxon>
        <taxon>Bacilli</taxon>
        <taxon>Bacillales</taxon>
        <taxon>Paenibacillaceae</taxon>
        <taxon>Paenibacillus</taxon>
    </lineage>
</organism>
<reference evidence="1" key="1">
    <citation type="submission" date="2019-10" db="EMBL/GenBank/DDBJ databases">
        <title>Description of Paenibacillus glebae sp. nov.</title>
        <authorList>
            <person name="Carlier A."/>
            <person name="Qi S."/>
        </authorList>
    </citation>
    <scope>NUCLEOTIDE SEQUENCE</scope>
    <source>
        <strain evidence="1">LMG 31456</strain>
    </source>
</reference>
<name>A0A972GQ38_9BACL</name>
<protein>
    <submittedName>
        <fullName evidence="1">Sporulation protein YtxC</fullName>
    </submittedName>
</protein>
<dbReference type="RefSeq" id="WP_171650335.1">
    <property type="nucleotide sequence ID" value="NZ_WHOD01000013.1"/>
</dbReference>
<gene>
    <name evidence="1" type="ORF">GC093_02715</name>
</gene>
<evidence type="ECO:0000313" key="2">
    <source>
        <dbReference type="Proteomes" id="UP000641588"/>
    </source>
</evidence>
<comment type="caution">
    <text evidence="1">The sequence shown here is derived from an EMBL/GenBank/DDBJ whole genome shotgun (WGS) entry which is preliminary data.</text>
</comment>
<keyword evidence="2" id="KW-1185">Reference proteome</keyword>
<dbReference type="EMBL" id="WHOD01000013">
    <property type="protein sequence ID" value="NOU92148.1"/>
    <property type="molecule type" value="Genomic_DNA"/>
</dbReference>
<dbReference type="Proteomes" id="UP000641588">
    <property type="component" value="Unassembled WGS sequence"/>
</dbReference>
<dbReference type="AlphaFoldDB" id="A0A972GQ38"/>
<evidence type="ECO:0000313" key="1">
    <source>
        <dbReference type="EMBL" id="NOU92148.1"/>
    </source>
</evidence>
<proteinExistence type="predicted"/>
<sequence length="306" mass="36255">MKLFALTLMKVPDESVQRLQESIAAAVWDSYKQNAVIDLKQDKICSVIEVNGVMPRFQLDKRMDALLQKVSEKVADWIISDKEEELLKALILKEFDYKQENDISSILSYYRQMLHMERTDESWEQRELVLHRKEKIRLSIYTFMQENTVLNIDGFMKFRLNEYREELREMAEYAIDEFLMDQQYREFISLLQYFVYIQEAKIPLAHLIHKGGNEFLLLNEEMEKIDTTGDTTLTIEMLEKDINFEDVIVSTLISVSPQLIYIHTRDPDVQIIQTIKQIFENRVEICEYCRLCQNLDRSAASDYNKG</sequence>
<accession>A0A972GQ38</accession>